<dbReference type="InterPro" id="IPR007527">
    <property type="entry name" value="Znf_SWIM"/>
</dbReference>
<dbReference type="Pfam" id="PF21056">
    <property type="entry name" value="ZSWIM1-3_RNaseH-like"/>
    <property type="match status" value="1"/>
</dbReference>
<dbReference type="OMA" id="CHFSQTF"/>
<evidence type="ECO:0000259" key="2">
    <source>
        <dbReference type="PROSITE" id="PS50966"/>
    </source>
</evidence>
<protein>
    <submittedName>
        <fullName evidence="3">Zinc finger SWIM-type containing 1</fullName>
    </submittedName>
</protein>
<evidence type="ECO:0000313" key="3">
    <source>
        <dbReference type="Ensembl" id="ENSVKKP00000014324.1"/>
    </source>
</evidence>
<keyword evidence="1" id="KW-0479">Metal-binding</keyword>
<organism evidence="3 4">
    <name type="scientific">Varanus komodoensis</name>
    <name type="common">Komodo dragon</name>
    <dbReference type="NCBI Taxonomy" id="61221"/>
    <lineage>
        <taxon>Eukaryota</taxon>
        <taxon>Metazoa</taxon>
        <taxon>Chordata</taxon>
        <taxon>Craniata</taxon>
        <taxon>Vertebrata</taxon>
        <taxon>Euteleostomi</taxon>
        <taxon>Lepidosauria</taxon>
        <taxon>Squamata</taxon>
        <taxon>Bifurcata</taxon>
        <taxon>Unidentata</taxon>
        <taxon>Episquamata</taxon>
        <taxon>Toxicofera</taxon>
        <taxon>Anguimorpha</taxon>
        <taxon>Paleoanguimorpha</taxon>
        <taxon>Varanoidea</taxon>
        <taxon>Varanidae</taxon>
        <taxon>Varanus</taxon>
    </lineage>
</organism>
<reference evidence="3" key="2">
    <citation type="submission" date="2025-09" db="UniProtKB">
        <authorList>
            <consortium name="Ensembl"/>
        </authorList>
    </citation>
    <scope>IDENTIFICATION</scope>
</reference>
<dbReference type="GO" id="GO:0008270">
    <property type="term" value="F:zinc ion binding"/>
    <property type="evidence" value="ECO:0007669"/>
    <property type="project" value="UniProtKB-KW"/>
</dbReference>
<dbReference type="InterPro" id="IPR048326">
    <property type="entry name" value="ZSWIM1-3_helical"/>
</dbReference>
<dbReference type="AlphaFoldDB" id="A0A8D2KZ19"/>
<keyword evidence="1" id="KW-0862">Zinc</keyword>
<dbReference type="PROSITE" id="PS50966">
    <property type="entry name" value="ZF_SWIM"/>
    <property type="match status" value="1"/>
</dbReference>
<dbReference type="Pfam" id="PF04434">
    <property type="entry name" value="SWIM"/>
    <property type="match status" value="1"/>
</dbReference>
<feature type="domain" description="SWIM-type" evidence="2">
    <location>
        <begin position="319"/>
        <end position="361"/>
    </location>
</feature>
<evidence type="ECO:0000313" key="4">
    <source>
        <dbReference type="Proteomes" id="UP000694545"/>
    </source>
</evidence>
<dbReference type="InterPro" id="IPR045563">
    <property type="entry name" value="ZSWIM1/3_C"/>
</dbReference>
<dbReference type="Ensembl" id="ENSVKKT00000014673.1">
    <property type="protein sequence ID" value="ENSVKKP00000014324.1"/>
    <property type="gene ID" value="ENSVKKG00000009862.1"/>
</dbReference>
<dbReference type="InterPro" id="IPR052579">
    <property type="entry name" value="Zinc_finger_SWIM"/>
</dbReference>
<keyword evidence="4" id="KW-1185">Reference proteome</keyword>
<sequence>CPAAWNSPAGVPSGHVPPSHYQLDVCSQLDSISFQTVLMRDVFSRHPEVVLIHRTHNPWGKALYMFMVDKPFLELEGEMSKVVHFSVPAKETAEGLAHMYRTFKAFNPEWKQIKTFLVDPRFRLVPTLSEAFPSADVQLSVFHICKHLQQKVHQASLEFHTERLVLSVLRNAMCAPSTSNLRRMHRVLSHFVRPGLLPPPHRDWLANDRIWAMHRRRSWGECGRYFRGLEVVTRGLSQVFCGGPSLGSCVTSIARNYQRSVRRRSAEAAPGPATPLEAERLIRQSLSDICTQPAARLCLNELEVVRSSEPLMGAHGDTVHVQLLEEAHMVPQKGLDSCSCHFSRAFQLPCRHILAVLNAEGKELEAQRIPTPWRKGHGDPQPGQAGADGPLEVLRSSWDGLLDKYLAVSFLTAEISRLLSQCSLEEFDRRYSTLRELADSWIGPYVQVKL</sequence>
<name>A0A8D2KZ19_VARKO</name>
<evidence type="ECO:0000256" key="1">
    <source>
        <dbReference type="PROSITE-ProRule" id="PRU00325"/>
    </source>
</evidence>
<dbReference type="PANTHER" id="PTHR31569:SF0">
    <property type="entry name" value="ZINC FINGER SWIM DOMAIN-CONTAINING PROTEIN 1"/>
    <property type="match status" value="1"/>
</dbReference>
<dbReference type="Proteomes" id="UP000694545">
    <property type="component" value="Unplaced"/>
</dbReference>
<dbReference type="Pfam" id="PF21600">
    <property type="entry name" value="ZSWIM1-3_helical"/>
    <property type="match status" value="1"/>
</dbReference>
<dbReference type="Pfam" id="PF19286">
    <property type="entry name" value="ZSWIM1-3_C"/>
    <property type="match status" value="1"/>
</dbReference>
<proteinExistence type="predicted"/>
<dbReference type="PANTHER" id="PTHR31569">
    <property type="entry name" value="SWIM-TYPE DOMAIN-CONTAINING PROTEIN"/>
    <property type="match status" value="1"/>
</dbReference>
<reference evidence="3" key="1">
    <citation type="submission" date="2025-08" db="UniProtKB">
        <authorList>
            <consortium name="Ensembl"/>
        </authorList>
    </citation>
    <scope>IDENTIFICATION</scope>
</reference>
<keyword evidence="1" id="KW-0863">Zinc-finger</keyword>
<dbReference type="InterPro" id="IPR048324">
    <property type="entry name" value="ZSWIM1-3_RNaseH-like"/>
</dbReference>
<accession>A0A8D2KZ19</accession>